<feature type="domain" description="GH16" evidence="2">
    <location>
        <begin position="63"/>
        <end position="291"/>
    </location>
</feature>
<protein>
    <submittedName>
        <fullName evidence="3">Glycosyl hydrolase family protein</fullName>
    </submittedName>
</protein>
<name>A0A494TAC3_SPHPE</name>
<evidence type="ECO:0000259" key="2">
    <source>
        <dbReference type="PROSITE" id="PS51762"/>
    </source>
</evidence>
<dbReference type="Gene3D" id="2.60.120.200">
    <property type="match status" value="1"/>
</dbReference>
<sequence length="310" mass="33956">MLIFCRQHGLATQKSGIAIMKSKTKLICGISALIVGVAASAQVATVKTAAQTSKVAALLNGASRALLAPTPMANPAAAATPAVAALPPLDLSDMRMWNWNGKWLASEWDNVNGPIPWRYNHIVQKSGKDTVFTLDATGAPQLQGMNGTPAYTRGLWETEVTLPSLHEGVIVAPLWIYDTGSKDEIDFEFAGRRGLDVSMHVYVNGVHQQNTVRLFAGTDMSGQRHRFGIKIDETAGYVEMYVDGQRVHRWERSSTTSFISHPMKPWIEMWPTNPSNAGFVQWAGQWKGLAPNEKLTMTVHGYGYGYTTIP</sequence>
<dbReference type="EMBL" id="CP032829">
    <property type="protein sequence ID" value="AYJ85960.1"/>
    <property type="molecule type" value="Genomic_DNA"/>
</dbReference>
<dbReference type="InterPro" id="IPR000757">
    <property type="entry name" value="Beta-glucanase-like"/>
</dbReference>
<dbReference type="Proteomes" id="UP000276254">
    <property type="component" value="Chromosome"/>
</dbReference>
<dbReference type="SUPFAM" id="SSF49899">
    <property type="entry name" value="Concanavalin A-like lectins/glucanases"/>
    <property type="match status" value="1"/>
</dbReference>
<organism evidence="3 4">
    <name type="scientific">Sphingomonas paeninsulae</name>
    <dbReference type="NCBI Taxonomy" id="2319844"/>
    <lineage>
        <taxon>Bacteria</taxon>
        <taxon>Pseudomonadati</taxon>
        <taxon>Pseudomonadota</taxon>
        <taxon>Alphaproteobacteria</taxon>
        <taxon>Sphingomonadales</taxon>
        <taxon>Sphingomonadaceae</taxon>
        <taxon>Sphingomonas</taxon>
    </lineage>
</organism>
<proteinExistence type="inferred from homology"/>
<dbReference type="AlphaFoldDB" id="A0A494TAC3"/>
<gene>
    <name evidence="3" type="ORF">D3Y57_08195</name>
</gene>
<evidence type="ECO:0000313" key="3">
    <source>
        <dbReference type="EMBL" id="AYJ85960.1"/>
    </source>
</evidence>
<evidence type="ECO:0000313" key="4">
    <source>
        <dbReference type="Proteomes" id="UP000276254"/>
    </source>
</evidence>
<reference evidence="3 4" key="1">
    <citation type="submission" date="2018-09" db="EMBL/GenBank/DDBJ databases">
        <title>Sphingomonas peninsula sp. nov., isolated from fildes peninsula, Antarctic soil.</title>
        <authorList>
            <person name="Yingchao G."/>
        </authorList>
    </citation>
    <scope>NUCLEOTIDE SEQUENCE [LARGE SCALE GENOMIC DNA]</scope>
    <source>
        <strain evidence="3 4">YZ-8</strain>
    </source>
</reference>
<dbReference type="GO" id="GO:0005975">
    <property type="term" value="P:carbohydrate metabolic process"/>
    <property type="evidence" value="ECO:0007669"/>
    <property type="project" value="InterPro"/>
</dbReference>
<dbReference type="Pfam" id="PF00722">
    <property type="entry name" value="Glyco_hydro_16"/>
    <property type="match status" value="1"/>
</dbReference>
<comment type="similarity">
    <text evidence="1">Belongs to the glycosyl hydrolase 16 family.</text>
</comment>
<dbReference type="InterPro" id="IPR013320">
    <property type="entry name" value="ConA-like_dom_sf"/>
</dbReference>
<keyword evidence="3" id="KW-0378">Hydrolase</keyword>
<dbReference type="OrthoDB" id="7412063at2"/>
<evidence type="ECO:0000256" key="1">
    <source>
        <dbReference type="ARBA" id="ARBA00006865"/>
    </source>
</evidence>
<dbReference type="KEGG" id="spha:D3Y57_08195"/>
<accession>A0A494TAC3</accession>
<keyword evidence="4" id="KW-1185">Reference proteome</keyword>
<dbReference type="PROSITE" id="PS51762">
    <property type="entry name" value="GH16_2"/>
    <property type="match status" value="1"/>
</dbReference>
<dbReference type="GO" id="GO:0004553">
    <property type="term" value="F:hydrolase activity, hydrolyzing O-glycosyl compounds"/>
    <property type="evidence" value="ECO:0007669"/>
    <property type="project" value="InterPro"/>
</dbReference>